<dbReference type="Proteomes" id="UP001500630">
    <property type="component" value="Unassembled WGS sequence"/>
</dbReference>
<gene>
    <name evidence="1" type="ORF">GCM10022419_015870</name>
</gene>
<organism evidence="1 2">
    <name type="scientific">Nonomuraea rosea</name>
    <dbReference type="NCBI Taxonomy" id="638574"/>
    <lineage>
        <taxon>Bacteria</taxon>
        <taxon>Bacillati</taxon>
        <taxon>Actinomycetota</taxon>
        <taxon>Actinomycetes</taxon>
        <taxon>Streptosporangiales</taxon>
        <taxon>Streptosporangiaceae</taxon>
        <taxon>Nonomuraea</taxon>
    </lineage>
</organism>
<evidence type="ECO:0000313" key="1">
    <source>
        <dbReference type="EMBL" id="GAA3536885.1"/>
    </source>
</evidence>
<dbReference type="RefSeq" id="WP_345559940.1">
    <property type="nucleotide sequence ID" value="NZ_BAABDQ010000003.1"/>
</dbReference>
<reference evidence="2" key="1">
    <citation type="journal article" date="2019" name="Int. J. Syst. Evol. Microbiol.">
        <title>The Global Catalogue of Microorganisms (GCM) 10K type strain sequencing project: providing services to taxonomists for standard genome sequencing and annotation.</title>
        <authorList>
            <consortium name="The Broad Institute Genomics Platform"/>
            <consortium name="The Broad Institute Genome Sequencing Center for Infectious Disease"/>
            <person name="Wu L."/>
            <person name="Ma J."/>
        </authorList>
    </citation>
    <scope>NUCLEOTIDE SEQUENCE [LARGE SCALE GENOMIC DNA]</scope>
    <source>
        <strain evidence="2">JCM 17326</strain>
    </source>
</reference>
<name>A0ABP6VKV7_9ACTN</name>
<protein>
    <submittedName>
        <fullName evidence="1">Uncharacterized protein</fullName>
    </submittedName>
</protein>
<comment type="caution">
    <text evidence="1">The sequence shown here is derived from an EMBL/GenBank/DDBJ whole genome shotgun (WGS) entry which is preliminary data.</text>
</comment>
<proteinExistence type="predicted"/>
<dbReference type="EMBL" id="BAABDQ010000003">
    <property type="protein sequence ID" value="GAA3536885.1"/>
    <property type="molecule type" value="Genomic_DNA"/>
</dbReference>
<keyword evidence="2" id="KW-1185">Reference proteome</keyword>
<sequence>MNIVHGTIHRRASVQAGHHDFEQEYVVVLRTTHRVHGTTSHHVTPLSIEAAVKLHQELSDLLADTMWDAPEEPLL</sequence>
<accession>A0ABP6VKV7</accession>
<evidence type="ECO:0000313" key="2">
    <source>
        <dbReference type="Proteomes" id="UP001500630"/>
    </source>
</evidence>